<dbReference type="EMBL" id="JAQOTG010000025">
    <property type="protein sequence ID" value="MDE8565529.1"/>
    <property type="molecule type" value="Genomic_DNA"/>
</dbReference>
<sequence length="52" mass="6013">MANHYKEKLTTVVVDNATIHHSQLIQDFLAKNERILLIDLPPYSPDLTPIER</sequence>
<reference evidence="2 3" key="1">
    <citation type="submission" date="2023-01" db="EMBL/GenBank/DDBJ databases">
        <title>Genome-based reclassification of Anoxybacillus geothermalis as a later heterotypic synonym of Anoxybacillus rupiensis.</title>
        <authorList>
            <person name="Inan Bektas K."/>
            <person name="Canakci S."/>
            <person name="Belduz A.A."/>
            <person name="Guler H.H."/>
        </authorList>
    </citation>
    <scope>NUCLEOTIDE SEQUENCE [LARGE SCALE GENOMIC DNA]</scope>
    <source>
        <strain evidence="2 3">DSM 17127</strain>
    </source>
</reference>
<evidence type="ECO:0000313" key="2">
    <source>
        <dbReference type="EMBL" id="MDE8565529.1"/>
    </source>
</evidence>
<proteinExistence type="predicted"/>
<dbReference type="Pfam" id="PF13358">
    <property type="entry name" value="DDE_3"/>
    <property type="match status" value="1"/>
</dbReference>
<dbReference type="Proteomes" id="UP001213979">
    <property type="component" value="Unassembled WGS sequence"/>
</dbReference>
<organism evidence="2 3">
    <name type="scientific">Anoxybacteroides rupiense</name>
    <dbReference type="NCBI Taxonomy" id="311460"/>
    <lineage>
        <taxon>Bacteria</taxon>
        <taxon>Bacillati</taxon>
        <taxon>Bacillota</taxon>
        <taxon>Bacilli</taxon>
        <taxon>Bacillales</taxon>
        <taxon>Anoxybacillaceae</taxon>
        <taxon>Anoxybacteroides</taxon>
    </lineage>
</organism>
<name>A0ABT5W891_9BACL</name>
<dbReference type="InterPro" id="IPR038717">
    <property type="entry name" value="Tc1-like_DDE_dom"/>
</dbReference>
<evidence type="ECO:0000313" key="3">
    <source>
        <dbReference type="Proteomes" id="UP001213979"/>
    </source>
</evidence>
<keyword evidence="3" id="KW-1185">Reference proteome</keyword>
<gene>
    <name evidence="2" type="ORF">PNH38_16920</name>
</gene>
<dbReference type="InterPro" id="IPR036397">
    <property type="entry name" value="RNaseH_sf"/>
</dbReference>
<dbReference type="Gene3D" id="3.30.420.10">
    <property type="entry name" value="Ribonuclease H-like superfamily/Ribonuclease H"/>
    <property type="match status" value="1"/>
</dbReference>
<comment type="caution">
    <text evidence="2">The sequence shown here is derived from an EMBL/GenBank/DDBJ whole genome shotgun (WGS) entry which is preliminary data.</text>
</comment>
<evidence type="ECO:0000259" key="1">
    <source>
        <dbReference type="Pfam" id="PF13358"/>
    </source>
</evidence>
<protein>
    <submittedName>
        <fullName evidence="2">Transposase</fullName>
    </submittedName>
</protein>
<feature type="domain" description="Tc1-like transposase DDE" evidence="1">
    <location>
        <begin position="5"/>
        <end position="52"/>
    </location>
</feature>
<accession>A0ABT5W891</accession>